<dbReference type="InterPro" id="IPR004101">
    <property type="entry name" value="Mur_ligase_C"/>
</dbReference>
<dbReference type="SUPFAM" id="SSF53244">
    <property type="entry name" value="MurD-like peptide ligases, peptide-binding domain"/>
    <property type="match status" value="1"/>
</dbReference>
<proteinExistence type="inferred from homology"/>
<evidence type="ECO:0000256" key="3">
    <source>
        <dbReference type="ARBA" id="ARBA00011245"/>
    </source>
</evidence>
<dbReference type="PIRSF" id="PIRSF001563">
    <property type="entry name" value="Folylpolyglu_synth"/>
    <property type="match status" value="1"/>
</dbReference>
<keyword evidence="7" id="KW-0067">ATP-binding</keyword>
<evidence type="ECO:0000256" key="6">
    <source>
        <dbReference type="ARBA" id="ARBA00022741"/>
    </source>
</evidence>
<name>A0A3B0ZFT8_9ZZZZ</name>
<dbReference type="InterPro" id="IPR001645">
    <property type="entry name" value="Folylpolyglutamate_synth"/>
</dbReference>
<evidence type="ECO:0000256" key="8">
    <source>
        <dbReference type="ARBA" id="ARBA00022842"/>
    </source>
</evidence>
<dbReference type="SUPFAM" id="SSF53623">
    <property type="entry name" value="MurD-like peptide ligases, catalytic domain"/>
    <property type="match status" value="1"/>
</dbReference>
<evidence type="ECO:0000259" key="10">
    <source>
        <dbReference type="Pfam" id="PF02875"/>
    </source>
</evidence>
<dbReference type="GO" id="GO:0005737">
    <property type="term" value="C:cytoplasm"/>
    <property type="evidence" value="ECO:0007669"/>
    <property type="project" value="TreeGrafter"/>
</dbReference>
<dbReference type="EC" id="6.3.2.12" evidence="11"/>
<evidence type="ECO:0000313" key="11">
    <source>
        <dbReference type="EMBL" id="VAW92358.1"/>
    </source>
</evidence>
<sequence length="433" mass="47821">MRFSSLSDWLSWQETLHPNEIELGLERVKRVWDFMQPNQLNVPVIAVAGTNGKGSSIAFLQSMYLAAGYRVGTYTSPHLYCYNERICIDGCAVDDADLMRAFEHIDKIRGETSLTYFEFGTLAALSIFALAMRSDKPLDVMLLEVGLGGRLDAVNIIDADLALVTSIDLDHQNWLGDNREQIGKEKAGIFRENKLCVISDPDIPSSVEEHAIRCNCTRYFTGRDFSYSESSGQWDWNGQVLDKHINKSALPIPALNGQQQLQNASGAMMVLAALNNVLPVSLQAIRQGLLNAKLAGRFEIRQNKITTVLDVAHNPASSQMLAKTLADYIRRNNGGGQIRCLFSVMADKDITGVLMPMMSLCQRWSIAPVQHPRSASASNIKSILHKLNPENQVVCHDSVAQAYRQLVAISEPEDTIVVFGSFYAVAEAGALTV</sequence>
<dbReference type="PANTHER" id="PTHR11136:SF0">
    <property type="entry name" value="DIHYDROFOLATE SYNTHETASE-RELATED"/>
    <property type="match status" value="1"/>
</dbReference>
<dbReference type="InterPro" id="IPR036565">
    <property type="entry name" value="Mur-like_cat_sf"/>
</dbReference>
<dbReference type="GO" id="GO:0005524">
    <property type="term" value="F:ATP binding"/>
    <property type="evidence" value="ECO:0007669"/>
    <property type="project" value="UniProtKB-KW"/>
</dbReference>
<dbReference type="AlphaFoldDB" id="A0A3B0ZFT8"/>
<keyword evidence="6" id="KW-0547">Nucleotide-binding</keyword>
<dbReference type="Gene3D" id="3.90.190.20">
    <property type="entry name" value="Mur ligase, C-terminal domain"/>
    <property type="match status" value="1"/>
</dbReference>
<keyword evidence="8" id="KW-0460">Magnesium</keyword>
<evidence type="ECO:0000256" key="5">
    <source>
        <dbReference type="ARBA" id="ARBA00022723"/>
    </source>
</evidence>
<dbReference type="PANTHER" id="PTHR11136">
    <property type="entry name" value="FOLYLPOLYGLUTAMATE SYNTHASE-RELATED"/>
    <property type="match status" value="1"/>
</dbReference>
<accession>A0A3B0ZFT8</accession>
<gene>
    <name evidence="11" type="ORF">MNBD_GAMMA21-1254</name>
</gene>
<keyword evidence="5" id="KW-0479">Metal-binding</keyword>
<dbReference type="EC" id="6.3.2.17" evidence="11"/>
<comment type="cofactor">
    <cofactor evidence="1">
        <name>Mg(2+)</name>
        <dbReference type="ChEBI" id="CHEBI:18420"/>
    </cofactor>
</comment>
<comment type="subunit">
    <text evidence="3">Monomer.</text>
</comment>
<dbReference type="FunFam" id="3.40.1190.10:FF:000004">
    <property type="entry name" value="Dihydrofolate synthase/folylpolyglutamate synthase"/>
    <property type="match status" value="1"/>
</dbReference>
<dbReference type="InterPro" id="IPR036615">
    <property type="entry name" value="Mur_ligase_C_dom_sf"/>
</dbReference>
<dbReference type="NCBIfam" id="TIGR01499">
    <property type="entry name" value="folC"/>
    <property type="match status" value="1"/>
</dbReference>
<dbReference type="Gene3D" id="3.40.1190.10">
    <property type="entry name" value="Mur-like, catalytic domain"/>
    <property type="match status" value="1"/>
</dbReference>
<reference evidence="11" key="1">
    <citation type="submission" date="2018-06" db="EMBL/GenBank/DDBJ databases">
        <authorList>
            <person name="Zhirakovskaya E."/>
        </authorList>
    </citation>
    <scope>NUCLEOTIDE SEQUENCE</scope>
</reference>
<organism evidence="11">
    <name type="scientific">hydrothermal vent metagenome</name>
    <dbReference type="NCBI Taxonomy" id="652676"/>
    <lineage>
        <taxon>unclassified sequences</taxon>
        <taxon>metagenomes</taxon>
        <taxon>ecological metagenomes</taxon>
    </lineage>
</organism>
<dbReference type="GO" id="GO:0046656">
    <property type="term" value="P:folic acid biosynthetic process"/>
    <property type="evidence" value="ECO:0007669"/>
    <property type="project" value="UniProtKB-KW"/>
</dbReference>
<evidence type="ECO:0000256" key="4">
    <source>
        <dbReference type="ARBA" id="ARBA00022598"/>
    </source>
</evidence>
<keyword evidence="4 11" id="KW-0436">Ligase</keyword>
<dbReference type="GO" id="GO:0004326">
    <property type="term" value="F:tetrahydrofolylpolyglutamate synthase activity"/>
    <property type="evidence" value="ECO:0007669"/>
    <property type="project" value="UniProtKB-EC"/>
</dbReference>
<keyword evidence="9" id="KW-0289">Folate biosynthesis</keyword>
<dbReference type="GO" id="GO:0008841">
    <property type="term" value="F:dihydrofolate synthase activity"/>
    <property type="evidence" value="ECO:0007669"/>
    <property type="project" value="UniProtKB-EC"/>
</dbReference>
<dbReference type="NCBIfam" id="NF008101">
    <property type="entry name" value="PRK10846.1"/>
    <property type="match status" value="1"/>
</dbReference>
<protein>
    <submittedName>
        <fullName evidence="11">Dihydrofolate synthase @ Folylpolyglutamate synthase</fullName>
        <ecNumber evidence="11">6.3.2.12</ecNumber>
        <ecNumber evidence="11">6.3.2.17</ecNumber>
    </submittedName>
</protein>
<comment type="similarity">
    <text evidence="2">Belongs to the folylpolyglutamate synthase family.</text>
</comment>
<evidence type="ECO:0000256" key="2">
    <source>
        <dbReference type="ARBA" id="ARBA00008276"/>
    </source>
</evidence>
<evidence type="ECO:0000256" key="1">
    <source>
        <dbReference type="ARBA" id="ARBA00001946"/>
    </source>
</evidence>
<evidence type="ECO:0000256" key="9">
    <source>
        <dbReference type="ARBA" id="ARBA00022909"/>
    </source>
</evidence>
<evidence type="ECO:0000256" key="7">
    <source>
        <dbReference type="ARBA" id="ARBA00022840"/>
    </source>
</evidence>
<dbReference type="EMBL" id="UOFR01000014">
    <property type="protein sequence ID" value="VAW92358.1"/>
    <property type="molecule type" value="Genomic_DNA"/>
</dbReference>
<feature type="domain" description="Mur ligase C-terminal" evidence="10">
    <location>
        <begin position="296"/>
        <end position="422"/>
    </location>
</feature>
<dbReference type="GO" id="GO:0046872">
    <property type="term" value="F:metal ion binding"/>
    <property type="evidence" value="ECO:0007669"/>
    <property type="project" value="UniProtKB-KW"/>
</dbReference>
<dbReference type="Pfam" id="PF02875">
    <property type="entry name" value="Mur_ligase_C"/>
    <property type="match status" value="1"/>
</dbReference>